<dbReference type="Gene3D" id="1.20.1720.10">
    <property type="entry name" value="Multidrug resistance protein D"/>
    <property type="match status" value="1"/>
</dbReference>
<feature type="transmembrane region" description="Helical" evidence="7">
    <location>
        <begin position="140"/>
        <end position="161"/>
    </location>
</feature>
<dbReference type="EMBL" id="RJUR01000011">
    <property type="protein sequence ID" value="ROQ53758.1"/>
    <property type="molecule type" value="Genomic_DNA"/>
</dbReference>
<reference evidence="9 10" key="1">
    <citation type="submission" date="2018-11" db="EMBL/GenBank/DDBJ databases">
        <title>Genomic analyses of the natural microbiome of Caenorhabditis elegans.</title>
        <authorList>
            <person name="Samuel B."/>
        </authorList>
    </citation>
    <scope>NUCLEOTIDE SEQUENCE [LARGE SCALE GENOMIC DNA]</scope>
    <source>
        <strain evidence="9 10">BIGb0473</strain>
    </source>
</reference>
<keyword evidence="4 7" id="KW-0812">Transmembrane</keyword>
<dbReference type="SUPFAM" id="SSF103473">
    <property type="entry name" value="MFS general substrate transporter"/>
    <property type="match status" value="1"/>
</dbReference>
<accession>A0A9X8EKR6</accession>
<evidence type="ECO:0000256" key="6">
    <source>
        <dbReference type="ARBA" id="ARBA00023136"/>
    </source>
</evidence>
<dbReference type="Pfam" id="PF07690">
    <property type="entry name" value="MFS_1"/>
    <property type="match status" value="1"/>
</dbReference>
<keyword evidence="3" id="KW-1003">Cell membrane</keyword>
<feature type="transmembrane region" description="Helical" evidence="7">
    <location>
        <begin position="230"/>
        <end position="247"/>
    </location>
</feature>
<dbReference type="InterPro" id="IPR011701">
    <property type="entry name" value="MFS"/>
</dbReference>
<feature type="transmembrane region" description="Helical" evidence="7">
    <location>
        <begin position="167"/>
        <end position="186"/>
    </location>
</feature>
<dbReference type="RefSeq" id="WP_043862770.1">
    <property type="nucleotide sequence ID" value="NZ_LKGZ01000001.1"/>
</dbReference>
<feature type="transmembrane region" description="Helical" evidence="7">
    <location>
        <begin position="436"/>
        <end position="453"/>
    </location>
</feature>
<evidence type="ECO:0000256" key="4">
    <source>
        <dbReference type="ARBA" id="ARBA00022692"/>
    </source>
</evidence>
<dbReference type="PROSITE" id="PS50850">
    <property type="entry name" value="MFS"/>
    <property type="match status" value="1"/>
</dbReference>
<comment type="subcellular location">
    <subcellularLocation>
        <location evidence="1">Cell membrane</location>
        <topology evidence="1">Multi-pass membrane protein</topology>
    </subcellularLocation>
</comment>
<feature type="transmembrane region" description="Helical" evidence="7">
    <location>
        <begin position="81"/>
        <end position="104"/>
    </location>
</feature>
<dbReference type="PANTHER" id="PTHR42718:SF46">
    <property type="entry name" value="BLR6921 PROTEIN"/>
    <property type="match status" value="1"/>
</dbReference>
<evidence type="ECO:0000313" key="9">
    <source>
        <dbReference type="EMBL" id="ROQ53758.1"/>
    </source>
</evidence>
<gene>
    <name evidence="9" type="ORF">EDF85_1524</name>
</gene>
<dbReference type="PANTHER" id="PTHR42718">
    <property type="entry name" value="MAJOR FACILITATOR SUPERFAMILY MULTIDRUG TRANSPORTER MFSC"/>
    <property type="match status" value="1"/>
</dbReference>
<dbReference type="Gene3D" id="1.20.1250.20">
    <property type="entry name" value="MFS general substrate transporter like domains"/>
    <property type="match status" value="1"/>
</dbReference>
<feature type="transmembrane region" description="Helical" evidence="7">
    <location>
        <begin position="306"/>
        <end position="323"/>
    </location>
</feature>
<dbReference type="AlphaFoldDB" id="A0A9X8EKR6"/>
<dbReference type="GO" id="GO:0022857">
    <property type="term" value="F:transmembrane transporter activity"/>
    <property type="evidence" value="ECO:0007669"/>
    <property type="project" value="InterPro"/>
</dbReference>
<proteinExistence type="predicted"/>
<feature type="transmembrane region" description="Helical" evidence="7">
    <location>
        <begin position="15"/>
        <end position="37"/>
    </location>
</feature>
<keyword evidence="6 7" id="KW-0472">Membrane</keyword>
<feature type="transmembrane region" description="Helical" evidence="7">
    <location>
        <begin position="49"/>
        <end position="69"/>
    </location>
</feature>
<keyword evidence="2" id="KW-0813">Transport</keyword>
<feature type="transmembrane region" description="Helical" evidence="7">
    <location>
        <begin position="405"/>
        <end position="424"/>
    </location>
</feature>
<protein>
    <submittedName>
        <fullName evidence="9">EmrB/QacA subfamily drug resistance transporter</fullName>
    </submittedName>
</protein>
<evidence type="ECO:0000256" key="3">
    <source>
        <dbReference type="ARBA" id="ARBA00022475"/>
    </source>
</evidence>
<evidence type="ECO:0000256" key="1">
    <source>
        <dbReference type="ARBA" id="ARBA00004651"/>
    </source>
</evidence>
<dbReference type="InterPro" id="IPR020846">
    <property type="entry name" value="MFS_dom"/>
</dbReference>
<name>A0A9X8EKR6_PSEPU</name>
<evidence type="ECO:0000256" key="2">
    <source>
        <dbReference type="ARBA" id="ARBA00022448"/>
    </source>
</evidence>
<dbReference type="Proteomes" id="UP000269115">
    <property type="component" value="Unassembled WGS sequence"/>
</dbReference>
<evidence type="ECO:0000313" key="10">
    <source>
        <dbReference type="Proteomes" id="UP000269115"/>
    </source>
</evidence>
<feature type="transmembrane region" description="Helical" evidence="7">
    <location>
        <begin position="277"/>
        <end position="300"/>
    </location>
</feature>
<organism evidence="9 10">
    <name type="scientific">Pseudomonas putida</name>
    <name type="common">Arthrobacter siderocapsulatus</name>
    <dbReference type="NCBI Taxonomy" id="303"/>
    <lineage>
        <taxon>Bacteria</taxon>
        <taxon>Pseudomonadati</taxon>
        <taxon>Pseudomonadota</taxon>
        <taxon>Gammaproteobacteria</taxon>
        <taxon>Pseudomonadales</taxon>
        <taxon>Pseudomonadaceae</taxon>
        <taxon>Pseudomonas</taxon>
    </lineage>
</organism>
<evidence type="ECO:0000256" key="5">
    <source>
        <dbReference type="ARBA" id="ARBA00022989"/>
    </source>
</evidence>
<sequence length="469" mass="49722">MAEPLPALRPVSRKVPMIIGCALCMELIDSTVVMTALPQMASDFGAPSVRMNLVVSLYMLAAALCVPVSGWAADRFGPRRLFVVAIVLFIVSSLACAASTSLLQLCLARMLQGAAGAMMVPVGQVILLRWSPREDLMRNLSYLTIPALIGPMIGPPLGGLMVTFVSWHWIFLINLPIGLVGIVLVLRHVPHYPGVRARALDVRGLLLSGTALGALVFGFEALGHGLLPRAWVAVMIGAGLLCGAWYIRHARRCAEPLLDLSLLRIPSYRISFWGGNLLRLGTSSGPFLLVLMFQLCFGLSPLHAGLLTLAGGAGAFLMKLLAVRVVRRFGIRRTLTGNALLTGLTLGACASFTSDTPYWVIVLMLFASAVIRSLQFSTLGALTYADVPAALSSRASSLSAMTVQLSMSLSVGLAASLLGVLMNLRGHATPVTSDVAWVMLLCGLACMASALVFRRLAADAGNAVYAARG</sequence>
<evidence type="ECO:0000259" key="8">
    <source>
        <dbReference type="PROSITE" id="PS50850"/>
    </source>
</evidence>
<keyword evidence="5 7" id="KW-1133">Transmembrane helix</keyword>
<evidence type="ECO:0000256" key="7">
    <source>
        <dbReference type="SAM" id="Phobius"/>
    </source>
</evidence>
<comment type="caution">
    <text evidence="9">The sequence shown here is derived from an EMBL/GenBank/DDBJ whole genome shotgun (WGS) entry which is preliminary data.</text>
</comment>
<dbReference type="GO" id="GO:0005886">
    <property type="term" value="C:plasma membrane"/>
    <property type="evidence" value="ECO:0007669"/>
    <property type="project" value="UniProtKB-SubCell"/>
</dbReference>
<dbReference type="InterPro" id="IPR036259">
    <property type="entry name" value="MFS_trans_sf"/>
</dbReference>
<feature type="transmembrane region" description="Helical" evidence="7">
    <location>
        <begin position="206"/>
        <end position="224"/>
    </location>
</feature>
<feature type="transmembrane region" description="Helical" evidence="7">
    <location>
        <begin position="359"/>
        <end position="384"/>
    </location>
</feature>
<feature type="domain" description="Major facilitator superfamily (MFS) profile" evidence="8">
    <location>
        <begin position="15"/>
        <end position="461"/>
    </location>
</feature>